<dbReference type="Proteomes" id="UP000790787">
    <property type="component" value="Chromosome 2"/>
</dbReference>
<evidence type="ECO:0000313" key="2">
    <source>
        <dbReference type="RefSeq" id="XP_075082450.1"/>
    </source>
</evidence>
<organism evidence="1 2">
    <name type="scientific">Nicotiana tabacum</name>
    <name type="common">Common tobacco</name>
    <dbReference type="NCBI Taxonomy" id="4097"/>
    <lineage>
        <taxon>Eukaryota</taxon>
        <taxon>Viridiplantae</taxon>
        <taxon>Streptophyta</taxon>
        <taxon>Embryophyta</taxon>
        <taxon>Tracheophyta</taxon>
        <taxon>Spermatophyta</taxon>
        <taxon>Magnoliopsida</taxon>
        <taxon>eudicotyledons</taxon>
        <taxon>Gunneridae</taxon>
        <taxon>Pentapetalae</taxon>
        <taxon>asterids</taxon>
        <taxon>lamiids</taxon>
        <taxon>Solanales</taxon>
        <taxon>Solanaceae</taxon>
        <taxon>Nicotianoideae</taxon>
        <taxon>Nicotianeae</taxon>
        <taxon>Nicotiana</taxon>
    </lineage>
</organism>
<accession>A0AC58SBV1</accession>
<evidence type="ECO:0000313" key="1">
    <source>
        <dbReference type="Proteomes" id="UP000790787"/>
    </source>
</evidence>
<reference evidence="1" key="1">
    <citation type="journal article" date="2014" name="Nat. Commun.">
        <title>The tobacco genome sequence and its comparison with those of tomato and potato.</title>
        <authorList>
            <person name="Sierro N."/>
            <person name="Battey J.N."/>
            <person name="Ouadi S."/>
            <person name="Bakaher N."/>
            <person name="Bovet L."/>
            <person name="Willig A."/>
            <person name="Goepfert S."/>
            <person name="Peitsch M.C."/>
            <person name="Ivanov N.V."/>
        </authorList>
    </citation>
    <scope>NUCLEOTIDE SEQUENCE [LARGE SCALE GENOMIC DNA]</scope>
</reference>
<proteinExistence type="predicted"/>
<sequence length="136" mass="15568">MTKAYDRLSWIFMTKVLRKMGFCKRFIGIVFGIVSNNWYLVLINGQPYEFFKSTRGVKQGDPLSPTLFILAAEAMSRGLNSLHLNLYFYEFGLPKWSPKNNRLGYVDDAIIFSSSDATSLQLIMEVLSAYEVAFVQ</sequence>
<gene>
    <name evidence="2" type="primary">LOC142166842</name>
</gene>
<dbReference type="RefSeq" id="XP_075082450.1">
    <property type="nucleotide sequence ID" value="XM_075226349.1"/>
</dbReference>
<protein>
    <submittedName>
        <fullName evidence="2">Secreted RxLR effector protein 78-like</fullName>
    </submittedName>
</protein>
<reference evidence="2" key="2">
    <citation type="submission" date="2025-08" db="UniProtKB">
        <authorList>
            <consortium name="RefSeq"/>
        </authorList>
    </citation>
    <scope>IDENTIFICATION</scope>
    <source>
        <tissue evidence="2">Leaf</tissue>
    </source>
</reference>
<keyword evidence="1" id="KW-1185">Reference proteome</keyword>
<name>A0AC58SBV1_TOBAC</name>